<proteinExistence type="predicted"/>
<evidence type="ECO:0000313" key="2">
    <source>
        <dbReference type="Proteomes" id="UP000017836"/>
    </source>
</evidence>
<reference evidence="2" key="1">
    <citation type="journal article" date="2013" name="Science">
        <title>The Amborella genome and the evolution of flowering plants.</title>
        <authorList>
            <consortium name="Amborella Genome Project"/>
        </authorList>
    </citation>
    <scope>NUCLEOTIDE SEQUENCE [LARGE SCALE GENOMIC DNA]</scope>
</reference>
<protein>
    <submittedName>
        <fullName evidence="1">Uncharacterized protein</fullName>
    </submittedName>
</protein>
<organism evidence="1 2">
    <name type="scientific">Amborella trichopoda</name>
    <dbReference type="NCBI Taxonomy" id="13333"/>
    <lineage>
        <taxon>Eukaryota</taxon>
        <taxon>Viridiplantae</taxon>
        <taxon>Streptophyta</taxon>
        <taxon>Embryophyta</taxon>
        <taxon>Tracheophyta</taxon>
        <taxon>Spermatophyta</taxon>
        <taxon>Magnoliopsida</taxon>
        <taxon>Amborellales</taxon>
        <taxon>Amborellaceae</taxon>
        <taxon>Amborella</taxon>
    </lineage>
</organism>
<accession>W1NT60</accession>
<dbReference type="EMBL" id="KI394862">
    <property type="protein sequence ID" value="ERN00492.1"/>
    <property type="molecule type" value="Genomic_DNA"/>
</dbReference>
<evidence type="ECO:0000313" key="1">
    <source>
        <dbReference type="EMBL" id="ERN00492.1"/>
    </source>
</evidence>
<gene>
    <name evidence="1" type="ORF">AMTR_s00218p00025110</name>
</gene>
<keyword evidence="2" id="KW-1185">Reference proteome</keyword>
<dbReference type="AlphaFoldDB" id="W1NT60"/>
<name>W1NT60_AMBTC</name>
<dbReference type="HOGENOM" id="CLU_2076297_0_0_1"/>
<dbReference type="Proteomes" id="UP000017836">
    <property type="component" value="Unassembled WGS sequence"/>
</dbReference>
<sequence length="118" mass="12905">MSLLPAQFFTHTLLVERVVIALGRPAVHSEEGIWMVRGLVIVVGEHDPKMYIEMAVHDSKVAQAPQLGQCIARHAVEACVAGRHAHGCGVLHPQDLHMACKRPPGGDMHCPIMRPEHA</sequence>
<dbReference type="Gramene" id="ERN00492">
    <property type="protein sequence ID" value="ERN00492"/>
    <property type="gene ID" value="AMTR_s00218p00025110"/>
</dbReference>